<name>A0A972JHX0_9GAMM</name>
<accession>A0A972JHX0</accession>
<protein>
    <submittedName>
        <fullName evidence="8">Envelope stress response membrane protein PspC</fullName>
    </submittedName>
</protein>
<proteinExistence type="predicted"/>
<comment type="subcellular location">
    <subcellularLocation>
        <location evidence="1">Cell membrane</location>
        <topology evidence="1">Single-pass membrane protein</topology>
    </subcellularLocation>
</comment>
<sequence length="131" mass="14852">MSERSGRTLYRNPRSGKIAGVCAGIAEFFNIETWLVRVVAISIFLLGGTGIVLILYVALWMILDVAPVAPHDKDSHREIELKKKVWQAGEPAKQALSDVNRQFCDLEVRLQQLEKYVTSDHFDLKRQINSL</sequence>
<keyword evidence="4 6" id="KW-1133">Transmembrane helix</keyword>
<dbReference type="InterPro" id="IPR052027">
    <property type="entry name" value="PspC"/>
</dbReference>
<evidence type="ECO:0000313" key="9">
    <source>
        <dbReference type="Proteomes" id="UP000737113"/>
    </source>
</evidence>
<gene>
    <name evidence="8" type="primary">pspC</name>
    <name evidence="8" type="ORF">HC757_04530</name>
</gene>
<dbReference type="Proteomes" id="UP000737113">
    <property type="component" value="Unassembled WGS sequence"/>
</dbReference>
<feature type="domain" description="Phage shock protein PspC N-terminal" evidence="7">
    <location>
        <begin position="7"/>
        <end position="64"/>
    </location>
</feature>
<dbReference type="EMBL" id="JAAXYH010000002">
    <property type="protein sequence ID" value="NMH64433.1"/>
    <property type="molecule type" value="Genomic_DNA"/>
</dbReference>
<dbReference type="GO" id="GO:0005886">
    <property type="term" value="C:plasma membrane"/>
    <property type="evidence" value="ECO:0007669"/>
    <property type="project" value="UniProtKB-SubCell"/>
</dbReference>
<keyword evidence="3 6" id="KW-0812">Transmembrane</keyword>
<evidence type="ECO:0000313" key="8">
    <source>
        <dbReference type="EMBL" id="NMH64433.1"/>
    </source>
</evidence>
<evidence type="ECO:0000256" key="6">
    <source>
        <dbReference type="SAM" id="Phobius"/>
    </source>
</evidence>
<keyword evidence="5 6" id="KW-0472">Membrane</keyword>
<evidence type="ECO:0000256" key="4">
    <source>
        <dbReference type="ARBA" id="ARBA00022989"/>
    </source>
</evidence>
<dbReference type="RefSeq" id="WP_169563111.1">
    <property type="nucleotide sequence ID" value="NZ_JAAXYH010000002.1"/>
</dbReference>
<reference evidence="8" key="1">
    <citation type="submission" date="2020-04" db="EMBL/GenBank/DDBJ databases">
        <title>Description of Shewanella salipaludis sp. nov., isolated from a salt marsh.</title>
        <authorList>
            <person name="Park S."/>
            <person name="Yoon J.-H."/>
        </authorList>
    </citation>
    <scope>NUCLEOTIDE SEQUENCE</scope>
    <source>
        <strain evidence="8">SHSM-M6</strain>
    </source>
</reference>
<dbReference type="Pfam" id="PF04024">
    <property type="entry name" value="PspC"/>
    <property type="match status" value="1"/>
</dbReference>
<dbReference type="PANTHER" id="PTHR33885">
    <property type="entry name" value="PHAGE SHOCK PROTEIN C"/>
    <property type="match status" value="1"/>
</dbReference>
<keyword evidence="9" id="KW-1185">Reference proteome</keyword>
<evidence type="ECO:0000259" key="7">
    <source>
        <dbReference type="Pfam" id="PF04024"/>
    </source>
</evidence>
<feature type="transmembrane region" description="Helical" evidence="6">
    <location>
        <begin position="38"/>
        <end position="63"/>
    </location>
</feature>
<evidence type="ECO:0000256" key="1">
    <source>
        <dbReference type="ARBA" id="ARBA00004162"/>
    </source>
</evidence>
<dbReference type="InterPro" id="IPR007168">
    <property type="entry name" value="Phageshock_PspC_N"/>
</dbReference>
<dbReference type="NCBIfam" id="TIGR02978">
    <property type="entry name" value="phageshock_pspC"/>
    <property type="match status" value="1"/>
</dbReference>
<organism evidence="8 9">
    <name type="scientific">Shewanella salipaludis</name>
    <dbReference type="NCBI Taxonomy" id="2723052"/>
    <lineage>
        <taxon>Bacteria</taxon>
        <taxon>Pseudomonadati</taxon>
        <taxon>Pseudomonadota</taxon>
        <taxon>Gammaproteobacteria</taxon>
        <taxon>Alteromonadales</taxon>
        <taxon>Shewanellaceae</taxon>
        <taxon>Shewanella</taxon>
    </lineage>
</organism>
<dbReference type="PANTHER" id="PTHR33885:SF3">
    <property type="entry name" value="PHAGE SHOCK PROTEIN C"/>
    <property type="match status" value="1"/>
</dbReference>
<evidence type="ECO:0000256" key="5">
    <source>
        <dbReference type="ARBA" id="ARBA00023136"/>
    </source>
</evidence>
<evidence type="ECO:0000256" key="2">
    <source>
        <dbReference type="ARBA" id="ARBA00022475"/>
    </source>
</evidence>
<keyword evidence="2" id="KW-1003">Cell membrane</keyword>
<comment type="caution">
    <text evidence="8">The sequence shown here is derived from an EMBL/GenBank/DDBJ whole genome shotgun (WGS) entry which is preliminary data.</text>
</comment>
<dbReference type="InterPro" id="IPR014320">
    <property type="entry name" value="Phageshock_PspC"/>
</dbReference>
<dbReference type="AlphaFoldDB" id="A0A972JHX0"/>
<evidence type="ECO:0000256" key="3">
    <source>
        <dbReference type="ARBA" id="ARBA00022692"/>
    </source>
</evidence>